<evidence type="ECO:0000256" key="6">
    <source>
        <dbReference type="SAM" id="MobiDB-lite"/>
    </source>
</evidence>
<evidence type="ECO:0000256" key="2">
    <source>
        <dbReference type="ARBA" id="ARBA00012587"/>
    </source>
</evidence>
<reference evidence="9 10" key="1">
    <citation type="submission" date="2019-12" db="EMBL/GenBank/DDBJ databases">
        <title>Novel species isolated from a subtropical stream in China.</title>
        <authorList>
            <person name="Lu H."/>
        </authorList>
    </citation>
    <scope>NUCLEOTIDE SEQUENCE [LARGE SCALE GENOMIC DNA]</scope>
    <source>
        <strain evidence="9 10">DS3</strain>
    </source>
</reference>
<evidence type="ECO:0000256" key="1">
    <source>
        <dbReference type="ARBA" id="ARBA00001420"/>
    </source>
</evidence>
<dbReference type="AlphaFoldDB" id="A0A6N9HG88"/>
<protein>
    <recommendedName>
        <fullName evidence="2">peptidoglycan lytic exotransglycosylase</fullName>
        <ecNumber evidence="2">4.2.2.n1</ecNumber>
    </recommendedName>
    <alternativeName>
        <fullName evidence="5">Murein hydrolase A</fullName>
    </alternativeName>
</protein>
<organism evidence="9 10">
    <name type="scientific">Pseudoduganella guangdongensis</name>
    <dbReference type="NCBI Taxonomy" id="2692179"/>
    <lineage>
        <taxon>Bacteria</taxon>
        <taxon>Pseudomonadati</taxon>
        <taxon>Pseudomonadota</taxon>
        <taxon>Betaproteobacteria</taxon>
        <taxon>Burkholderiales</taxon>
        <taxon>Oxalobacteraceae</taxon>
        <taxon>Telluria group</taxon>
        <taxon>Pseudoduganella</taxon>
    </lineage>
</organism>
<dbReference type="GO" id="GO:0071555">
    <property type="term" value="P:cell wall organization"/>
    <property type="evidence" value="ECO:0007669"/>
    <property type="project" value="UniProtKB-KW"/>
</dbReference>
<evidence type="ECO:0000313" key="10">
    <source>
        <dbReference type="Proteomes" id="UP000448575"/>
    </source>
</evidence>
<dbReference type="Gene3D" id="2.40.40.10">
    <property type="entry name" value="RlpA-like domain"/>
    <property type="match status" value="1"/>
</dbReference>
<evidence type="ECO:0000313" key="9">
    <source>
        <dbReference type="EMBL" id="MYN02598.1"/>
    </source>
</evidence>
<feature type="domain" description="Lytic transglycosylase MltA" evidence="8">
    <location>
        <begin position="158"/>
        <end position="313"/>
    </location>
</feature>
<feature type="compositionally biased region" description="Pro residues" evidence="6">
    <location>
        <begin position="27"/>
        <end position="65"/>
    </location>
</feature>
<dbReference type="InterPro" id="IPR026044">
    <property type="entry name" value="MltA"/>
</dbReference>
<evidence type="ECO:0000256" key="5">
    <source>
        <dbReference type="ARBA" id="ARBA00030918"/>
    </source>
</evidence>
<dbReference type="PANTHER" id="PTHR30124">
    <property type="entry name" value="MEMBRANE-BOUND LYTIC MUREIN TRANSGLYCOSYLASE A"/>
    <property type="match status" value="1"/>
</dbReference>
<dbReference type="InterPro" id="IPR036908">
    <property type="entry name" value="RlpA-like_sf"/>
</dbReference>
<dbReference type="GO" id="GO:0009254">
    <property type="term" value="P:peptidoglycan turnover"/>
    <property type="evidence" value="ECO:0007669"/>
    <property type="project" value="InterPro"/>
</dbReference>
<proteinExistence type="predicted"/>
<keyword evidence="7" id="KW-0732">Signal</keyword>
<keyword evidence="3" id="KW-0456">Lyase</keyword>
<feature type="chain" id="PRO_5026957897" description="peptidoglycan lytic exotransglycosylase" evidence="7">
    <location>
        <begin position="30"/>
        <end position="415"/>
    </location>
</feature>
<dbReference type="SMART" id="SM00925">
    <property type="entry name" value="MltA"/>
    <property type="match status" value="1"/>
</dbReference>
<gene>
    <name evidence="9" type="ORF">GTP41_10855</name>
</gene>
<comment type="catalytic activity">
    <reaction evidence="1">
        <text>Exolytic cleavage of the (1-&gt;4)-beta-glycosidic linkage between N-acetylmuramic acid (MurNAc) and N-acetylglucosamine (GlcNAc) residues in peptidoglycan, from either the reducing or the non-reducing ends of the peptidoglycan chains, with concomitant formation of a 1,6-anhydrobond in the MurNAc residue.</text>
        <dbReference type="EC" id="4.2.2.n1"/>
    </reaction>
</comment>
<dbReference type="GO" id="GO:0008933">
    <property type="term" value="F:peptidoglycan lytic transglycosylase activity"/>
    <property type="evidence" value="ECO:0007669"/>
    <property type="project" value="TreeGrafter"/>
</dbReference>
<dbReference type="PROSITE" id="PS51257">
    <property type="entry name" value="PROKAR_LIPOPROTEIN"/>
    <property type="match status" value="1"/>
</dbReference>
<dbReference type="RefSeq" id="WP_161025607.1">
    <property type="nucleotide sequence ID" value="NZ_WWCJ01000007.1"/>
</dbReference>
<dbReference type="InterPro" id="IPR005300">
    <property type="entry name" value="MltA_B"/>
</dbReference>
<comment type="caution">
    <text evidence="9">The sequence shown here is derived from an EMBL/GenBank/DDBJ whole genome shotgun (WGS) entry which is preliminary data.</text>
</comment>
<dbReference type="Gene3D" id="2.40.240.50">
    <property type="entry name" value="Barwin-like endoglucanases"/>
    <property type="match status" value="1"/>
</dbReference>
<accession>A0A6N9HG88</accession>
<dbReference type="CDD" id="cd14668">
    <property type="entry name" value="mlta_B"/>
    <property type="match status" value="1"/>
</dbReference>
<feature type="region of interest" description="Disordered" evidence="6">
    <location>
        <begin position="27"/>
        <end position="66"/>
    </location>
</feature>
<evidence type="ECO:0000259" key="8">
    <source>
        <dbReference type="SMART" id="SM00925"/>
    </source>
</evidence>
<keyword evidence="4" id="KW-0961">Cell wall biogenesis/degradation</keyword>
<evidence type="ECO:0000256" key="7">
    <source>
        <dbReference type="SAM" id="SignalP"/>
    </source>
</evidence>
<dbReference type="EMBL" id="WWCJ01000007">
    <property type="protein sequence ID" value="MYN02598.1"/>
    <property type="molecule type" value="Genomic_DNA"/>
</dbReference>
<dbReference type="GO" id="GO:0019867">
    <property type="term" value="C:outer membrane"/>
    <property type="evidence" value="ECO:0007669"/>
    <property type="project" value="InterPro"/>
</dbReference>
<dbReference type="SUPFAM" id="SSF50685">
    <property type="entry name" value="Barwin-like endoglucanases"/>
    <property type="match status" value="1"/>
</dbReference>
<sequence>MYLIRRSLPVCAAAVALALAGCATQPPTAPVPPAKPAQPAPAVPAAPSVPAPAVPPVQPSAPATPAPAAKAEFIPARFADLPGWSHDDLRAAWPAYMLSCTKLGASADWKEPCAIAKTVDANSEAAIRLYFESFFDPHQVIAPDGSNSGLITGYYEPLLHGARKKGGPYQTPLYKVPDDMVIIDVGSVYPELANKRVRGRLKGKRVVPYPAREEIARNGLPGSELFWVDDAVEAFFLEVQGSGRVQLADGETVRVAYADQNGRPYQSIGKWLVQKGELTTEQATAQGIKAWIDGHPTRRQELFNANPSYVFFKEEKLPDPKVGPKGTLNVPLTPQRSVAIDRSQLPLGAPVYLNTTLPGDEMPLQRLMLAQDTGGAIKGAIRLDFFFGFGSEAADFAGRMKQRGNIWVLLPKLAR</sequence>
<dbReference type="Pfam" id="PF03562">
    <property type="entry name" value="MltA"/>
    <property type="match status" value="1"/>
</dbReference>
<dbReference type="GO" id="GO:0009253">
    <property type="term" value="P:peptidoglycan catabolic process"/>
    <property type="evidence" value="ECO:0007669"/>
    <property type="project" value="TreeGrafter"/>
</dbReference>
<dbReference type="InterPro" id="IPR010611">
    <property type="entry name" value="3D_dom"/>
</dbReference>
<feature type="signal peptide" evidence="7">
    <location>
        <begin position="1"/>
        <end position="29"/>
    </location>
</feature>
<dbReference type="Proteomes" id="UP000448575">
    <property type="component" value="Unassembled WGS sequence"/>
</dbReference>
<keyword evidence="10" id="KW-1185">Reference proteome</keyword>
<evidence type="ECO:0000256" key="4">
    <source>
        <dbReference type="ARBA" id="ARBA00023316"/>
    </source>
</evidence>
<name>A0A6N9HG88_9BURK</name>
<dbReference type="CDD" id="cd14485">
    <property type="entry name" value="mltA_like_LT_A"/>
    <property type="match status" value="1"/>
</dbReference>
<dbReference type="PANTHER" id="PTHR30124:SF0">
    <property type="entry name" value="MEMBRANE-BOUND LYTIC MUREIN TRANSGLYCOSYLASE A"/>
    <property type="match status" value="1"/>
</dbReference>
<evidence type="ECO:0000256" key="3">
    <source>
        <dbReference type="ARBA" id="ARBA00023239"/>
    </source>
</evidence>
<dbReference type="Pfam" id="PF06725">
    <property type="entry name" value="3D"/>
    <property type="match status" value="1"/>
</dbReference>
<dbReference type="EC" id="4.2.2.n1" evidence="2"/>
<dbReference type="GO" id="GO:0004553">
    <property type="term" value="F:hydrolase activity, hydrolyzing O-glycosyl compounds"/>
    <property type="evidence" value="ECO:0007669"/>
    <property type="project" value="InterPro"/>
</dbReference>
<dbReference type="PIRSF" id="PIRSF019422">
    <property type="entry name" value="MltA"/>
    <property type="match status" value="1"/>
</dbReference>